<dbReference type="CDD" id="cd00093">
    <property type="entry name" value="HTH_XRE"/>
    <property type="match status" value="1"/>
</dbReference>
<keyword evidence="3" id="KW-1185">Reference proteome</keyword>
<comment type="caution">
    <text evidence="2">The sequence shown here is derived from an EMBL/GenBank/DDBJ whole genome shotgun (WGS) entry which is preliminary data.</text>
</comment>
<protein>
    <submittedName>
        <fullName evidence="2">XRE family transcriptional regulator</fullName>
    </submittedName>
</protein>
<evidence type="ECO:0000259" key="1">
    <source>
        <dbReference type="Pfam" id="PF19054"/>
    </source>
</evidence>
<evidence type="ECO:0000313" key="3">
    <source>
        <dbReference type="Proteomes" id="UP000263377"/>
    </source>
</evidence>
<feature type="domain" description="DUF5753" evidence="1">
    <location>
        <begin position="106"/>
        <end position="276"/>
    </location>
</feature>
<dbReference type="Pfam" id="PF19054">
    <property type="entry name" value="DUF5753"/>
    <property type="match status" value="1"/>
</dbReference>
<dbReference type="GO" id="GO:0003677">
    <property type="term" value="F:DNA binding"/>
    <property type="evidence" value="ECO:0007669"/>
    <property type="project" value="InterPro"/>
</dbReference>
<dbReference type="RefSeq" id="WP_117487639.1">
    <property type="nucleotide sequence ID" value="NZ_QVIG01000001.1"/>
</dbReference>
<dbReference type="SUPFAM" id="SSF47413">
    <property type="entry name" value="lambda repressor-like DNA-binding domains"/>
    <property type="match status" value="1"/>
</dbReference>
<dbReference type="Proteomes" id="UP000263377">
    <property type="component" value="Unassembled WGS sequence"/>
</dbReference>
<dbReference type="InterPro" id="IPR043917">
    <property type="entry name" value="DUF5753"/>
</dbReference>
<dbReference type="InterPro" id="IPR001387">
    <property type="entry name" value="Cro/C1-type_HTH"/>
</dbReference>
<gene>
    <name evidence="2" type="ORF">DR950_18040</name>
</gene>
<dbReference type="AlphaFoldDB" id="A0A372ZUK8"/>
<proteinExistence type="predicted"/>
<evidence type="ECO:0000313" key="2">
    <source>
        <dbReference type="EMBL" id="RGD59441.1"/>
    </source>
</evidence>
<name>A0A372ZUK8_9ACTN</name>
<accession>A0A372ZUK8</accession>
<dbReference type="EMBL" id="QVIG01000001">
    <property type="protein sequence ID" value="RGD59441.1"/>
    <property type="molecule type" value="Genomic_DNA"/>
</dbReference>
<organism evidence="2 3">
    <name type="scientific">Kitasatospora xanthocidica</name>
    <dbReference type="NCBI Taxonomy" id="83382"/>
    <lineage>
        <taxon>Bacteria</taxon>
        <taxon>Bacillati</taxon>
        <taxon>Actinomycetota</taxon>
        <taxon>Actinomycetes</taxon>
        <taxon>Kitasatosporales</taxon>
        <taxon>Streptomycetaceae</taxon>
        <taxon>Kitasatospora</taxon>
    </lineage>
</organism>
<dbReference type="InterPro" id="IPR010982">
    <property type="entry name" value="Lambda_DNA-bd_dom_sf"/>
</dbReference>
<reference evidence="2 3" key="1">
    <citation type="submission" date="2018-08" db="EMBL/GenBank/DDBJ databases">
        <title>Diversity &amp; Physiological Properties of Lignin-Decomposing Actinobacteria from Soil.</title>
        <authorList>
            <person name="Roh S.G."/>
            <person name="Kim S.B."/>
        </authorList>
    </citation>
    <scope>NUCLEOTIDE SEQUENCE [LARGE SCALE GENOMIC DNA]</scope>
    <source>
        <strain evidence="2 3">MMS17-GH009</strain>
    </source>
</reference>
<dbReference type="Gene3D" id="1.10.260.40">
    <property type="entry name" value="lambda repressor-like DNA-binding domains"/>
    <property type="match status" value="1"/>
</dbReference>
<sequence>MPSYTPSSSVIAARKALAERLHDLRRDAGITGRELSRRCGWHPAKTTRIQAGKAAPSDADIRAWCQACDAPDQTDDLIAASRVVDSMYVEWRRLEKTGLRHAQDSVLDLYRRTRHFRVYAHRVMPGMLQTREYTRAVLTAVQRIRNTVDDVDAALDARMDRQAMLHRSRRTFAILIEEQVLHGGVADAATMAGQLGTLIEFSTRPTVSLGIIPVHTGRRRSPAEDFYMFDDTQTSVELVSGHLRLTQPHEVAMYAAAFTEFTEMALFGHEARRRIASALRRHR</sequence>
<dbReference type="Pfam" id="PF13560">
    <property type="entry name" value="HTH_31"/>
    <property type="match status" value="1"/>
</dbReference>